<name>A0A087GTE5_ARAAL</name>
<keyword evidence="12" id="KW-1185">Reference proteome</keyword>
<keyword evidence="3" id="KW-0678">Repressor</keyword>
<feature type="compositionally biased region" description="Basic and acidic residues" evidence="9">
    <location>
        <begin position="148"/>
        <end position="174"/>
    </location>
</feature>
<evidence type="ECO:0000256" key="3">
    <source>
        <dbReference type="ARBA" id="ARBA00022491"/>
    </source>
</evidence>
<dbReference type="GO" id="GO:0005730">
    <property type="term" value="C:nucleolus"/>
    <property type="evidence" value="ECO:0007669"/>
    <property type="project" value="UniProtKB-SubCell"/>
</dbReference>
<evidence type="ECO:0000256" key="7">
    <source>
        <dbReference type="ARBA" id="ARBA00023163"/>
    </source>
</evidence>
<organism evidence="11 12">
    <name type="scientific">Arabis alpina</name>
    <name type="common">Alpine rock-cress</name>
    <dbReference type="NCBI Taxonomy" id="50452"/>
    <lineage>
        <taxon>Eukaryota</taxon>
        <taxon>Viridiplantae</taxon>
        <taxon>Streptophyta</taxon>
        <taxon>Embryophyta</taxon>
        <taxon>Tracheophyta</taxon>
        <taxon>Spermatophyta</taxon>
        <taxon>Magnoliopsida</taxon>
        <taxon>eudicotyledons</taxon>
        <taxon>Gunneridae</taxon>
        <taxon>Pentapetalae</taxon>
        <taxon>rosids</taxon>
        <taxon>malvids</taxon>
        <taxon>Brassicales</taxon>
        <taxon>Brassicaceae</taxon>
        <taxon>Arabideae</taxon>
        <taxon>Arabis</taxon>
    </lineage>
</organism>
<sequence>MEFWGAEVEAGKPLVVRPDEDCLIHISQATLALKAKKGESGLLYVTVDGEKLVMGTLSQQTFPQINIDLVFDKEFELSHSLEKASVHFVGYKSPNIDEEEGDYCSGSESEEEDVPEVVPTAAASDVVKAGSKPAEVKPESAEEEDGSDSEKGKEVDSEEEIPKPLESSNKKRANESASETPVSTKKAKPASAAVTPQQPQSFFSNLWSRFRGL</sequence>
<dbReference type="Gramene" id="KFK33147">
    <property type="protein sequence ID" value="KFK33147"/>
    <property type="gene ID" value="AALP_AA6G337000"/>
</dbReference>
<evidence type="ECO:0000256" key="6">
    <source>
        <dbReference type="ARBA" id="ARBA00023015"/>
    </source>
</evidence>
<evidence type="ECO:0000256" key="2">
    <source>
        <dbReference type="ARBA" id="ARBA00006673"/>
    </source>
</evidence>
<gene>
    <name evidence="11" type="ordered locus">AALP_Aa6g337000</name>
</gene>
<dbReference type="OMA" id="ISHACKS"/>
<dbReference type="eggNOG" id="ENOG502QVH6">
    <property type="taxonomic scope" value="Eukaryota"/>
</dbReference>
<evidence type="ECO:0000256" key="5">
    <source>
        <dbReference type="ARBA" id="ARBA00022853"/>
    </source>
</evidence>
<dbReference type="FunFam" id="2.60.120.340:FF:000004">
    <property type="entry name" value="Histone deacetylase HDT1"/>
    <property type="match status" value="1"/>
</dbReference>
<keyword evidence="7" id="KW-0804">Transcription</keyword>
<evidence type="ECO:0000256" key="4">
    <source>
        <dbReference type="ARBA" id="ARBA00022801"/>
    </source>
</evidence>
<evidence type="ECO:0000256" key="8">
    <source>
        <dbReference type="ARBA" id="ARBA00023242"/>
    </source>
</evidence>
<reference evidence="12" key="1">
    <citation type="journal article" date="2015" name="Nat. Plants">
        <title>Genome expansion of Arabis alpina linked with retrotransposition and reduced symmetric DNA methylation.</title>
        <authorList>
            <person name="Willing E.M."/>
            <person name="Rawat V."/>
            <person name="Mandakova T."/>
            <person name="Maumus F."/>
            <person name="James G.V."/>
            <person name="Nordstroem K.J."/>
            <person name="Becker C."/>
            <person name="Warthmann N."/>
            <person name="Chica C."/>
            <person name="Szarzynska B."/>
            <person name="Zytnicki M."/>
            <person name="Albani M.C."/>
            <person name="Kiefer C."/>
            <person name="Bergonzi S."/>
            <person name="Castaings L."/>
            <person name="Mateos J.L."/>
            <person name="Berns M.C."/>
            <person name="Bujdoso N."/>
            <person name="Piofczyk T."/>
            <person name="de Lorenzo L."/>
            <person name="Barrero-Sicilia C."/>
            <person name="Mateos I."/>
            <person name="Piednoel M."/>
            <person name="Hagmann J."/>
            <person name="Chen-Min-Tao R."/>
            <person name="Iglesias-Fernandez R."/>
            <person name="Schuster S.C."/>
            <person name="Alonso-Blanco C."/>
            <person name="Roudier F."/>
            <person name="Carbonero P."/>
            <person name="Paz-Ares J."/>
            <person name="Davis S.J."/>
            <person name="Pecinka A."/>
            <person name="Quesneville H."/>
            <person name="Colot V."/>
            <person name="Lysak M.A."/>
            <person name="Weigel D."/>
            <person name="Coupland G."/>
            <person name="Schneeberger K."/>
        </authorList>
    </citation>
    <scope>NUCLEOTIDE SEQUENCE [LARGE SCALE GENOMIC DNA]</scope>
    <source>
        <strain evidence="12">cv. Pajares</strain>
    </source>
</reference>
<protein>
    <recommendedName>
        <fullName evidence="10">Nucleoplasmin-like domain-containing protein</fullName>
    </recommendedName>
</protein>
<evidence type="ECO:0000313" key="11">
    <source>
        <dbReference type="EMBL" id="KFK33147.1"/>
    </source>
</evidence>
<dbReference type="Gene3D" id="2.60.120.340">
    <property type="entry name" value="Nucleoplasmin core domain"/>
    <property type="match status" value="1"/>
</dbReference>
<dbReference type="OrthoDB" id="2019803at2759"/>
<dbReference type="GO" id="GO:0016787">
    <property type="term" value="F:hydrolase activity"/>
    <property type="evidence" value="ECO:0007669"/>
    <property type="project" value="UniProtKB-KW"/>
</dbReference>
<proteinExistence type="inferred from homology"/>
<dbReference type="AlphaFoldDB" id="A0A087GTE5"/>
<keyword evidence="5" id="KW-0156">Chromatin regulator</keyword>
<keyword evidence="8" id="KW-0539">Nucleus</keyword>
<evidence type="ECO:0000256" key="1">
    <source>
        <dbReference type="ARBA" id="ARBA00004604"/>
    </source>
</evidence>
<feature type="compositionally biased region" description="Polar residues" evidence="9">
    <location>
        <begin position="194"/>
        <end position="207"/>
    </location>
</feature>
<comment type="similarity">
    <text evidence="2">Belongs to the histone deacetylase HD2 family.</text>
</comment>
<feature type="region of interest" description="Disordered" evidence="9">
    <location>
        <begin position="97"/>
        <end position="213"/>
    </location>
</feature>
<keyword evidence="6" id="KW-0805">Transcription regulation</keyword>
<dbReference type="Proteomes" id="UP000029120">
    <property type="component" value="Chromosome 6"/>
</dbReference>
<accession>A0A087GTE5</accession>
<dbReference type="Pfam" id="PF17800">
    <property type="entry name" value="NPL"/>
    <property type="match status" value="1"/>
</dbReference>
<comment type="subcellular location">
    <subcellularLocation>
        <location evidence="1">Nucleus</location>
        <location evidence="1">Nucleolus</location>
    </subcellularLocation>
</comment>
<keyword evidence="4" id="KW-0378">Hydrolase</keyword>
<dbReference type="EMBL" id="CM002874">
    <property type="protein sequence ID" value="KFK33147.1"/>
    <property type="molecule type" value="Genomic_DNA"/>
</dbReference>
<evidence type="ECO:0000259" key="10">
    <source>
        <dbReference type="Pfam" id="PF17800"/>
    </source>
</evidence>
<dbReference type="InterPro" id="IPR041232">
    <property type="entry name" value="NPL"/>
</dbReference>
<feature type="domain" description="Nucleoplasmin-like" evidence="10">
    <location>
        <begin position="3"/>
        <end position="91"/>
    </location>
</feature>
<feature type="compositionally biased region" description="Acidic residues" evidence="9">
    <location>
        <begin position="97"/>
        <end position="115"/>
    </location>
</feature>
<evidence type="ECO:0000313" key="12">
    <source>
        <dbReference type="Proteomes" id="UP000029120"/>
    </source>
</evidence>
<evidence type="ECO:0000256" key="9">
    <source>
        <dbReference type="SAM" id="MobiDB-lite"/>
    </source>
</evidence>
<dbReference type="GO" id="GO:0006325">
    <property type="term" value="P:chromatin organization"/>
    <property type="evidence" value="ECO:0007669"/>
    <property type="project" value="UniProtKB-KW"/>
</dbReference>